<sequence>MKFWLTGVLFAALAACESTGDGGGGSTPLQIVDPASLPVTGAPTYTGTLNFVLNEGGAGDVTYTGDLSLTASFAGDTITGDVSNFTDSDAETYTGTLTLINGDIDRGAGAGINPVFADLDGSLTRASDAQVLESGAAIGGEFFGSAGAATPEEVRGTVTGSFCTENCSGGGPPSIVAVEVAGSTFTASQ</sequence>
<reference evidence="1" key="1">
    <citation type="submission" date="2024-08" db="EMBL/GenBank/DDBJ databases">
        <title>Phylogenomic analyses of a clade within the roseobacter group suggest taxonomic reassignments of species of the genera Aestuariivita, Citreicella, Loktanella, Nautella, Pelagibaca, Ruegeria, Thalassobius, Thiobacimonas and Tropicibacter, and the proposal o.</title>
        <authorList>
            <person name="Jeon C.O."/>
        </authorList>
    </citation>
    <scope>NUCLEOTIDE SEQUENCE</scope>
    <source>
        <strain evidence="1">SS1-5</strain>
    </source>
</reference>
<organism evidence="1 2">
    <name type="scientific">Yoonia rhodophyticola</name>
    <dbReference type="NCBI Taxonomy" id="3137370"/>
    <lineage>
        <taxon>Bacteria</taxon>
        <taxon>Pseudomonadati</taxon>
        <taxon>Pseudomonadota</taxon>
        <taxon>Alphaproteobacteria</taxon>
        <taxon>Rhodobacterales</taxon>
        <taxon>Paracoccaceae</taxon>
        <taxon>Yoonia</taxon>
    </lineage>
</organism>
<gene>
    <name evidence="1" type="ORF">AABB31_12790</name>
</gene>
<proteinExistence type="predicted"/>
<dbReference type="PROSITE" id="PS51257">
    <property type="entry name" value="PROKAR_LIPOPROTEIN"/>
    <property type="match status" value="1"/>
</dbReference>
<dbReference type="Proteomes" id="UP001470809">
    <property type="component" value="Chromosome"/>
</dbReference>
<keyword evidence="2" id="KW-1185">Reference proteome</keyword>
<protein>
    <submittedName>
        <fullName evidence="1">Uncharacterized protein</fullName>
    </submittedName>
</protein>
<dbReference type="SUPFAM" id="SSF56925">
    <property type="entry name" value="OMPA-like"/>
    <property type="match status" value="1"/>
</dbReference>
<dbReference type="RefSeq" id="WP_373635548.1">
    <property type="nucleotide sequence ID" value="NZ_CP151767.2"/>
</dbReference>
<dbReference type="KEGG" id="yrh:AABB31_12790"/>
<evidence type="ECO:0000313" key="1">
    <source>
        <dbReference type="EMBL" id="WZU65969.2"/>
    </source>
</evidence>
<dbReference type="AlphaFoldDB" id="A0AAN0NKW7"/>
<dbReference type="InterPro" id="IPR011250">
    <property type="entry name" value="OMP/PagP_B-barrel"/>
</dbReference>
<dbReference type="Gene3D" id="2.40.160.90">
    <property type="match status" value="1"/>
</dbReference>
<dbReference type="EMBL" id="CP151767">
    <property type="protein sequence ID" value="WZU65969.2"/>
    <property type="molecule type" value="Genomic_DNA"/>
</dbReference>
<accession>A0AAN0NKW7</accession>
<evidence type="ECO:0000313" key="2">
    <source>
        <dbReference type="Proteomes" id="UP001470809"/>
    </source>
</evidence>
<name>A0AAN0NKW7_9RHOB</name>